<accession>A0ACC1HE66</accession>
<proteinExistence type="predicted"/>
<gene>
    <name evidence="1" type="ORF">EV182_006798</name>
</gene>
<protein>
    <submittedName>
        <fullName evidence="1">Uncharacterized protein</fullName>
    </submittedName>
</protein>
<keyword evidence="2" id="KW-1185">Reference proteome</keyword>
<name>A0ACC1HE66_9FUNG</name>
<feature type="non-terminal residue" evidence="1">
    <location>
        <position position="104"/>
    </location>
</feature>
<organism evidence="1 2">
    <name type="scientific">Spiromyces aspiralis</name>
    <dbReference type="NCBI Taxonomy" id="68401"/>
    <lineage>
        <taxon>Eukaryota</taxon>
        <taxon>Fungi</taxon>
        <taxon>Fungi incertae sedis</taxon>
        <taxon>Zoopagomycota</taxon>
        <taxon>Kickxellomycotina</taxon>
        <taxon>Kickxellomycetes</taxon>
        <taxon>Kickxellales</taxon>
        <taxon>Kickxellaceae</taxon>
        <taxon>Spiromyces</taxon>
    </lineage>
</organism>
<dbReference type="Proteomes" id="UP001145114">
    <property type="component" value="Unassembled WGS sequence"/>
</dbReference>
<evidence type="ECO:0000313" key="1">
    <source>
        <dbReference type="EMBL" id="KAJ1672634.1"/>
    </source>
</evidence>
<comment type="caution">
    <text evidence="1">The sequence shown here is derived from an EMBL/GenBank/DDBJ whole genome shotgun (WGS) entry which is preliminary data.</text>
</comment>
<reference evidence="1" key="1">
    <citation type="submission" date="2022-06" db="EMBL/GenBank/DDBJ databases">
        <title>Phylogenomic reconstructions and comparative analyses of Kickxellomycotina fungi.</title>
        <authorList>
            <person name="Reynolds N.K."/>
            <person name="Stajich J.E."/>
            <person name="Barry K."/>
            <person name="Grigoriev I.V."/>
            <person name="Crous P."/>
            <person name="Smith M.E."/>
        </authorList>
    </citation>
    <scope>NUCLEOTIDE SEQUENCE</scope>
    <source>
        <strain evidence="1">RSA 2271</strain>
    </source>
</reference>
<dbReference type="EMBL" id="JAMZIH010008064">
    <property type="protein sequence ID" value="KAJ1672634.1"/>
    <property type="molecule type" value="Genomic_DNA"/>
</dbReference>
<evidence type="ECO:0000313" key="2">
    <source>
        <dbReference type="Proteomes" id="UP001145114"/>
    </source>
</evidence>
<sequence>MALNKASRKRGEKDWGSRETKTVVENRNAFIGPTEVVHRALQLAALIDWSERTKREAATATATKTAAALSMAAREKLISESRAETIKRACRAKIEWEYQRWKAR</sequence>